<evidence type="ECO:0008006" key="4">
    <source>
        <dbReference type="Google" id="ProtNLM"/>
    </source>
</evidence>
<proteinExistence type="predicted"/>
<dbReference type="OrthoDB" id="4966203at2"/>
<feature type="transmembrane region" description="Helical" evidence="1">
    <location>
        <begin position="12"/>
        <end position="32"/>
    </location>
</feature>
<feature type="transmembrane region" description="Helical" evidence="1">
    <location>
        <begin position="172"/>
        <end position="190"/>
    </location>
</feature>
<evidence type="ECO:0000256" key="1">
    <source>
        <dbReference type="SAM" id="Phobius"/>
    </source>
</evidence>
<dbReference type="PATRIC" id="fig|1629550.3.peg.1814"/>
<feature type="transmembrane region" description="Helical" evidence="1">
    <location>
        <begin position="67"/>
        <end position="91"/>
    </location>
</feature>
<keyword evidence="1" id="KW-0472">Membrane</keyword>
<gene>
    <name evidence="2" type="ORF">VN21_11755</name>
</gene>
<accession>A0A0M3DHP1</accession>
<feature type="transmembrane region" description="Helical" evidence="1">
    <location>
        <begin position="97"/>
        <end position="117"/>
    </location>
</feature>
<dbReference type="EMBL" id="LBBT01000237">
    <property type="protein sequence ID" value="KKY00907.1"/>
    <property type="molecule type" value="Genomic_DNA"/>
</dbReference>
<name>A0A0M3DHP1_9FIRM</name>
<keyword evidence="1" id="KW-1133">Transmembrane helix</keyword>
<feature type="transmembrane region" description="Helical" evidence="1">
    <location>
        <begin position="129"/>
        <end position="152"/>
    </location>
</feature>
<keyword evidence="1" id="KW-0812">Transmembrane</keyword>
<reference evidence="2 3" key="1">
    <citation type="submission" date="2015-04" db="EMBL/GenBank/DDBJ databases">
        <title>Microcin producing Clostridium sp. JC272T.</title>
        <authorList>
            <person name="Jyothsna T."/>
            <person name="Sasikala C."/>
            <person name="Ramana C."/>
        </authorList>
    </citation>
    <scope>NUCLEOTIDE SEQUENCE [LARGE SCALE GENOMIC DNA]</scope>
    <source>
        <strain evidence="2 3">JC272</strain>
    </source>
</reference>
<dbReference type="RefSeq" id="WP_046823453.1">
    <property type="nucleotide sequence ID" value="NZ_JBCLWQ010000002.1"/>
</dbReference>
<comment type="caution">
    <text evidence="2">The sequence shown here is derived from an EMBL/GenBank/DDBJ whole genome shotgun (WGS) entry which is preliminary data.</text>
</comment>
<dbReference type="InterPro" id="IPR014509">
    <property type="entry name" value="YjdF-like"/>
</dbReference>
<protein>
    <recommendedName>
        <fullName evidence="4">Membrane-spanning protein</fullName>
    </recommendedName>
</protein>
<evidence type="ECO:0000313" key="2">
    <source>
        <dbReference type="EMBL" id="KKY00907.1"/>
    </source>
</evidence>
<sequence length="194" mass="22219">MLFYKKEVPKYLILTTNILILLYTISLIYFIFFGQSFQIVPCFCSLMITLFIKFATKKFINVISPILIFSILIFTLFSSYLGSCFDFYGIVNHYDDIMHSLSGVLAVLFAYDALVLLNSNSNTLIDRKVIIVFTFCFSMAIAGLWEISEFLIDSFLGTNMQVGGLADTMHDMIDAFIASIITIPLYESFYKKYK</sequence>
<feature type="transmembrane region" description="Helical" evidence="1">
    <location>
        <begin position="38"/>
        <end position="55"/>
    </location>
</feature>
<evidence type="ECO:0000313" key="3">
    <source>
        <dbReference type="Proteomes" id="UP000034407"/>
    </source>
</evidence>
<keyword evidence="3" id="KW-1185">Reference proteome</keyword>
<dbReference type="Pfam" id="PF09997">
    <property type="entry name" value="DUF2238"/>
    <property type="match status" value="1"/>
</dbReference>
<dbReference type="AlphaFoldDB" id="A0A0M3DHP1"/>
<organism evidence="2 3">
    <name type="scientific">Paraclostridium benzoelyticum</name>
    <dbReference type="NCBI Taxonomy" id="1629550"/>
    <lineage>
        <taxon>Bacteria</taxon>
        <taxon>Bacillati</taxon>
        <taxon>Bacillota</taxon>
        <taxon>Clostridia</taxon>
        <taxon>Peptostreptococcales</taxon>
        <taxon>Peptostreptococcaceae</taxon>
        <taxon>Paraclostridium</taxon>
    </lineage>
</organism>
<dbReference type="Proteomes" id="UP000034407">
    <property type="component" value="Unassembled WGS sequence"/>
</dbReference>